<comment type="caution">
    <text evidence="3">The sequence shown here is derived from an EMBL/GenBank/DDBJ whole genome shotgun (WGS) entry which is preliminary data.</text>
</comment>
<feature type="transmembrane region" description="Helical" evidence="2">
    <location>
        <begin position="45"/>
        <end position="65"/>
    </location>
</feature>
<protein>
    <submittedName>
        <fullName evidence="3">Uncharacterized protein</fullName>
    </submittedName>
</protein>
<gene>
    <name evidence="3" type="ORF">ACFQJ6_06170</name>
</gene>
<dbReference type="AlphaFoldDB" id="A0ABD5WHU3"/>
<evidence type="ECO:0000313" key="3">
    <source>
        <dbReference type="EMBL" id="MFC7079788.1"/>
    </source>
</evidence>
<feature type="region of interest" description="Disordered" evidence="1">
    <location>
        <begin position="146"/>
        <end position="206"/>
    </location>
</feature>
<evidence type="ECO:0000256" key="2">
    <source>
        <dbReference type="SAM" id="Phobius"/>
    </source>
</evidence>
<feature type="transmembrane region" description="Helical" evidence="2">
    <location>
        <begin position="116"/>
        <end position="136"/>
    </location>
</feature>
<proteinExistence type="predicted"/>
<keyword evidence="2" id="KW-0812">Transmembrane</keyword>
<dbReference type="EMBL" id="JBHSZH010000005">
    <property type="protein sequence ID" value="MFC7079788.1"/>
    <property type="molecule type" value="Genomic_DNA"/>
</dbReference>
<feature type="transmembrane region" description="Helical" evidence="2">
    <location>
        <begin position="16"/>
        <end position="33"/>
    </location>
</feature>
<keyword evidence="4" id="KW-1185">Reference proteome</keyword>
<sequence>MSTTELTYEFPSGRRFSIGAVAGFLAFVVDYAVGSVDLLGFVFPFGSYSVTSFLILVACSAVALYASGPPTVTGGAAVAASVAAVNGVLSLVLTVFTLLTNGLPLSFIASEETVPAFFIFPLVAGVVGVALAYKLISAGIVSPRNPVGGATRGESSPSSVGSRGIPETSENDRGTPEDDTTASGRTDESDGPTDLPRDVAGGSPTGDVIDADLGLDGTITVTSALNRAVRCRIACRTAAGGVVVRQEIVVRPDSDQTWTGIPPATEVKVGLKVESGPSAAQTFENAGATAVDPTIALRPSGIEITAADGGVRS</sequence>
<dbReference type="RefSeq" id="WP_382209248.1">
    <property type="nucleotide sequence ID" value="NZ_JBHSZH010000005.1"/>
</dbReference>
<keyword evidence="2" id="KW-0472">Membrane</keyword>
<reference evidence="3 4" key="1">
    <citation type="journal article" date="2019" name="Int. J. Syst. Evol. Microbiol.">
        <title>The Global Catalogue of Microorganisms (GCM) 10K type strain sequencing project: providing services to taxonomists for standard genome sequencing and annotation.</title>
        <authorList>
            <consortium name="The Broad Institute Genomics Platform"/>
            <consortium name="The Broad Institute Genome Sequencing Center for Infectious Disease"/>
            <person name="Wu L."/>
            <person name="Ma J."/>
        </authorList>
    </citation>
    <scope>NUCLEOTIDE SEQUENCE [LARGE SCALE GENOMIC DNA]</scope>
    <source>
        <strain evidence="3 4">DT72</strain>
    </source>
</reference>
<keyword evidence="2" id="KW-1133">Transmembrane helix</keyword>
<evidence type="ECO:0000313" key="4">
    <source>
        <dbReference type="Proteomes" id="UP001596407"/>
    </source>
</evidence>
<accession>A0ABD5WHU3</accession>
<organism evidence="3 4">
    <name type="scientific">Halorussus caseinilyticus</name>
    <dbReference type="NCBI Taxonomy" id="3034025"/>
    <lineage>
        <taxon>Archaea</taxon>
        <taxon>Methanobacteriati</taxon>
        <taxon>Methanobacteriota</taxon>
        <taxon>Stenosarchaea group</taxon>
        <taxon>Halobacteria</taxon>
        <taxon>Halobacteriales</taxon>
        <taxon>Haladaptataceae</taxon>
        <taxon>Halorussus</taxon>
    </lineage>
</organism>
<dbReference type="Proteomes" id="UP001596407">
    <property type="component" value="Unassembled WGS sequence"/>
</dbReference>
<evidence type="ECO:0000256" key="1">
    <source>
        <dbReference type="SAM" id="MobiDB-lite"/>
    </source>
</evidence>
<feature type="transmembrane region" description="Helical" evidence="2">
    <location>
        <begin position="77"/>
        <end position="96"/>
    </location>
</feature>
<name>A0ABD5WHU3_9EURY</name>